<evidence type="ECO:0000256" key="6">
    <source>
        <dbReference type="ARBA" id="ARBA00023122"/>
    </source>
</evidence>
<dbReference type="GO" id="GO:0005886">
    <property type="term" value="C:plasma membrane"/>
    <property type="evidence" value="ECO:0007669"/>
    <property type="project" value="UniProtKB-SubCell"/>
</dbReference>
<dbReference type="Pfam" id="PF00571">
    <property type="entry name" value="CBS"/>
    <property type="match status" value="1"/>
</dbReference>
<protein>
    <submittedName>
        <fullName evidence="13">Transporter</fullName>
    </submittedName>
</protein>
<gene>
    <name evidence="13" type="ORF">Q664_17575</name>
</gene>
<comment type="caution">
    <text evidence="13">The sequence shown here is derived from an EMBL/GenBank/DDBJ whole genome shotgun (WGS) entry which is preliminary data.</text>
</comment>
<dbReference type="SMART" id="SM01091">
    <property type="entry name" value="CorC_HlyC"/>
    <property type="match status" value="1"/>
</dbReference>
<comment type="subcellular location">
    <subcellularLocation>
        <location evidence="1">Cell membrane</location>
        <topology evidence="1">Multi-pass membrane protein</topology>
    </subcellularLocation>
</comment>
<dbReference type="InterPro" id="IPR046342">
    <property type="entry name" value="CBS_dom_sf"/>
</dbReference>
<keyword evidence="5 9" id="KW-1133">Transmembrane helix</keyword>
<dbReference type="AlphaFoldDB" id="A0A084SUI1"/>
<dbReference type="InterPro" id="IPR005170">
    <property type="entry name" value="Transptr-assoc_dom"/>
</dbReference>
<feature type="transmembrane region" description="Helical" evidence="10">
    <location>
        <begin position="6"/>
        <end position="27"/>
    </location>
</feature>
<evidence type="ECO:0000259" key="12">
    <source>
        <dbReference type="PROSITE" id="PS51846"/>
    </source>
</evidence>
<evidence type="ECO:0000256" key="1">
    <source>
        <dbReference type="ARBA" id="ARBA00004651"/>
    </source>
</evidence>
<keyword evidence="6 8" id="KW-0129">CBS domain</keyword>
<evidence type="ECO:0000256" key="7">
    <source>
        <dbReference type="ARBA" id="ARBA00023136"/>
    </source>
</evidence>
<dbReference type="InterPro" id="IPR016169">
    <property type="entry name" value="FAD-bd_PCMH_sub2"/>
</dbReference>
<feature type="transmembrane region" description="Helical" evidence="10">
    <location>
        <begin position="147"/>
        <end position="167"/>
    </location>
</feature>
<dbReference type="Proteomes" id="UP000028547">
    <property type="component" value="Unassembled WGS sequence"/>
</dbReference>
<dbReference type="SUPFAM" id="SSF54631">
    <property type="entry name" value="CBS-domain pair"/>
    <property type="match status" value="1"/>
</dbReference>
<evidence type="ECO:0000256" key="8">
    <source>
        <dbReference type="PROSITE-ProRule" id="PRU00703"/>
    </source>
</evidence>
<dbReference type="PROSITE" id="PS51371">
    <property type="entry name" value="CBS"/>
    <property type="match status" value="1"/>
</dbReference>
<dbReference type="Pfam" id="PF01595">
    <property type="entry name" value="CNNM"/>
    <property type="match status" value="1"/>
</dbReference>
<organism evidence="13 14">
    <name type="scientific">Archangium violaceum Cb vi76</name>
    <dbReference type="NCBI Taxonomy" id="1406225"/>
    <lineage>
        <taxon>Bacteria</taxon>
        <taxon>Pseudomonadati</taxon>
        <taxon>Myxococcota</taxon>
        <taxon>Myxococcia</taxon>
        <taxon>Myxococcales</taxon>
        <taxon>Cystobacterineae</taxon>
        <taxon>Archangiaceae</taxon>
        <taxon>Archangium</taxon>
    </lineage>
</organism>
<evidence type="ECO:0000256" key="2">
    <source>
        <dbReference type="ARBA" id="ARBA00022475"/>
    </source>
</evidence>
<proteinExistence type="predicted"/>
<keyword evidence="3 9" id="KW-0812">Transmembrane</keyword>
<evidence type="ECO:0000313" key="14">
    <source>
        <dbReference type="Proteomes" id="UP000028547"/>
    </source>
</evidence>
<evidence type="ECO:0000256" key="10">
    <source>
        <dbReference type="SAM" id="Phobius"/>
    </source>
</evidence>
<feature type="domain" description="CNNM transmembrane" evidence="12">
    <location>
        <begin position="1"/>
        <end position="204"/>
    </location>
</feature>
<dbReference type="InterPro" id="IPR036318">
    <property type="entry name" value="FAD-bd_PCMH-like_sf"/>
</dbReference>
<sequence length="448" mass="48986">MEWVFLGLAILLVFANGFFVATEFAIVKVRQTRLQALVDEGRPGAGAALKMVEKLDAYLSATQFGITLASLGLGWLGEPAFAHLLEPVLTRVVPEAAGPTLAHTLAVAIAFAIITFLHIVVGELAPKSFAIQRAEDTTLGVALPMRLFYFVFYPAIWLLNGVAAWLLRVAGLHGAHESQEAHSEEELRVILHSSAEAGAITTARAELLERSLEMAQKTARQVMVPRNQVKFLDVEEPLDKCVADARAAGHTWLPVARGNMDEVEGVVNVKDLFFLLSKGELRSLAQVQRPVLYIPEHVTLEQLLTEFRRRRRQIALVVDEHGGTSGLVTLADVVAEVVGDVAELGRRVDEVRALPGGRFELPGTAQLDDLEDRLDVSFEVDDEDVEVTTIAGYIMARLGRIPEKGDSLKLDMWRIQVEEVEGPRVVRVTVEPQASPKPPVTAAVPEAS</sequence>
<dbReference type="InterPro" id="IPR044751">
    <property type="entry name" value="Ion_transp-like_CBS"/>
</dbReference>
<feature type="transmembrane region" description="Helical" evidence="10">
    <location>
        <begin position="101"/>
        <end position="126"/>
    </location>
</feature>
<dbReference type="Gene3D" id="3.30.465.10">
    <property type="match status" value="1"/>
</dbReference>
<feature type="transmembrane region" description="Helical" evidence="10">
    <location>
        <begin position="57"/>
        <end position="77"/>
    </location>
</feature>
<name>A0A084SUI1_9BACT</name>
<dbReference type="InterPro" id="IPR051676">
    <property type="entry name" value="UPF0053_domain"/>
</dbReference>
<evidence type="ECO:0000259" key="11">
    <source>
        <dbReference type="PROSITE" id="PS51371"/>
    </source>
</evidence>
<dbReference type="PANTHER" id="PTHR43099:SF5">
    <property type="entry name" value="HLYC_CORC FAMILY TRANSPORTER"/>
    <property type="match status" value="1"/>
</dbReference>
<dbReference type="GO" id="GO:0050660">
    <property type="term" value="F:flavin adenine dinucleotide binding"/>
    <property type="evidence" value="ECO:0007669"/>
    <property type="project" value="InterPro"/>
</dbReference>
<evidence type="ECO:0000256" key="9">
    <source>
        <dbReference type="PROSITE-ProRule" id="PRU01193"/>
    </source>
</evidence>
<reference evidence="13 14" key="1">
    <citation type="submission" date="2014-07" db="EMBL/GenBank/DDBJ databases">
        <title>Draft Genome Sequence of Gephyronic Acid Producer, Cystobacter violaceus Strain Cb vi76.</title>
        <authorList>
            <person name="Stevens D.C."/>
            <person name="Young J."/>
            <person name="Carmichael R."/>
            <person name="Tan J."/>
            <person name="Taylor R.E."/>
        </authorList>
    </citation>
    <scope>NUCLEOTIDE SEQUENCE [LARGE SCALE GENOMIC DNA]</scope>
    <source>
        <strain evidence="13 14">Cb vi76</strain>
    </source>
</reference>
<keyword evidence="7 9" id="KW-0472">Membrane</keyword>
<evidence type="ECO:0000313" key="13">
    <source>
        <dbReference type="EMBL" id="KFA92116.1"/>
    </source>
</evidence>
<evidence type="ECO:0000256" key="4">
    <source>
        <dbReference type="ARBA" id="ARBA00022737"/>
    </source>
</evidence>
<accession>A0A084SUI1</accession>
<dbReference type="PROSITE" id="PS51846">
    <property type="entry name" value="CNNM"/>
    <property type="match status" value="1"/>
</dbReference>
<evidence type="ECO:0000256" key="5">
    <source>
        <dbReference type="ARBA" id="ARBA00022989"/>
    </source>
</evidence>
<dbReference type="PANTHER" id="PTHR43099">
    <property type="entry name" value="UPF0053 PROTEIN YRKA"/>
    <property type="match status" value="1"/>
</dbReference>
<dbReference type="InterPro" id="IPR000644">
    <property type="entry name" value="CBS_dom"/>
</dbReference>
<dbReference type="CDD" id="cd04590">
    <property type="entry name" value="CBS_pair_CorC_HlyC_assoc"/>
    <property type="match status" value="1"/>
</dbReference>
<feature type="domain" description="CBS" evidence="11">
    <location>
        <begin position="287"/>
        <end position="343"/>
    </location>
</feature>
<dbReference type="Gene3D" id="3.10.580.10">
    <property type="entry name" value="CBS-domain"/>
    <property type="match status" value="1"/>
</dbReference>
<dbReference type="InterPro" id="IPR002550">
    <property type="entry name" value="CNNM"/>
</dbReference>
<dbReference type="EMBL" id="JPMI01000109">
    <property type="protein sequence ID" value="KFA92116.1"/>
    <property type="molecule type" value="Genomic_DNA"/>
</dbReference>
<evidence type="ECO:0000256" key="3">
    <source>
        <dbReference type="ARBA" id="ARBA00022692"/>
    </source>
</evidence>
<keyword evidence="2" id="KW-1003">Cell membrane</keyword>
<dbReference type="SUPFAM" id="SSF56176">
    <property type="entry name" value="FAD-binding/transporter-associated domain-like"/>
    <property type="match status" value="1"/>
</dbReference>
<keyword evidence="4" id="KW-0677">Repeat</keyword>
<dbReference type="Pfam" id="PF03471">
    <property type="entry name" value="CorC_HlyC"/>
    <property type="match status" value="1"/>
</dbReference>
<dbReference type="RefSeq" id="WP_043396048.1">
    <property type="nucleotide sequence ID" value="NZ_JPMI01000109.1"/>
</dbReference>